<gene>
    <name evidence="2" type="ORF">ADICEAN_02086</name>
</gene>
<organism evidence="2 3">
    <name type="scientific">Cesiribacter andamanensis AMV16</name>
    <dbReference type="NCBI Taxonomy" id="1279009"/>
    <lineage>
        <taxon>Bacteria</taxon>
        <taxon>Pseudomonadati</taxon>
        <taxon>Bacteroidota</taxon>
        <taxon>Cytophagia</taxon>
        <taxon>Cytophagales</taxon>
        <taxon>Cesiribacteraceae</taxon>
        <taxon>Cesiribacter</taxon>
    </lineage>
</organism>
<feature type="signal peptide" evidence="1">
    <location>
        <begin position="1"/>
        <end position="17"/>
    </location>
</feature>
<feature type="chain" id="PRO_5004081794" evidence="1">
    <location>
        <begin position="18"/>
        <end position="184"/>
    </location>
</feature>
<sequence length="184" mass="21284">MKKITLLLIFLCNAALAQEIFIGDINPHTNKSDLKISQRIAGEQVRIVEDKYELLVNKKLLIQAISADLDSIDADYQKIFKTAIRYLQKNKDIVFHRIWTDSEFIDNTSFFDIESLGERNLTIKLIKELICPLLERGQFELIENGVTNKVYYFHWVKSDYGGSGKGAFTDKNMLFWICPPFVID</sequence>
<reference evidence="2 3" key="1">
    <citation type="journal article" date="2013" name="Genome Announc.">
        <title>Draft Genome Sequence of Cesiribacter andamanensis Strain AMV16T, Isolated from a Soil Sample from a Mud Volcano in the Andaman Islands, India.</title>
        <authorList>
            <person name="Shivaji S."/>
            <person name="Ara S."/>
            <person name="Begum Z."/>
            <person name="Srinivas T.N."/>
            <person name="Singh A."/>
            <person name="Kumar Pinnaka A."/>
        </authorList>
    </citation>
    <scope>NUCLEOTIDE SEQUENCE [LARGE SCALE GENOMIC DNA]</scope>
    <source>
        <strain evidence="2 3">AMV16</strain>
    </source>
</reference>
<dbReference type="RefSeq" id="WP_009195479.1">
    <property type="nucleotide sequence ID" value="NZ_AODQ01000046.1"/>
</dbReference>
<accession>M7N280</accession>
<protein>
    <submittedName>
        <fullName evidence="2">Uncharacterized protein</fullName>
    </submittedName>
</protein>
<evidence type="ECO:0000313" key="2">
    <source>
        <dbReference type="EMBL" id="EMR02758.1"/>
    </source>
</evidence>
<dbReference type="Proteomes" id="UP000011910">
    <property type="component" value="Unassembled WGS sequence"/>
</dbReference>
<evidence type="ECO:0000313" key="3">
    <source>
        <dbReference type="Proteomes" id="UP000011910"/>
    </source>
</evidence>
<proteinExistence type="predicted"/>
<keyword evidence="3" id="KW-1185">Reference proteome</keyword>
<keyword evidence="1" id="KW-0732">Signal</keyword>
<dbReference type="OrthoDB" id="9890663at2"/>
<evidence type="ECO:0000256" key="1">
    <source>
        <dbReference type="SAM" id="SignalP"/>
    </source>
</evidence>
<name>M7N280_9BACT</name>
<dbReference type="EMBL" id="AODQ01000046">
    <property type="protein sequence ID" value="EMR02758.1"/>
    <property type="molecule type" value="Genomic_DNA"/>
</dbReference>
<comment type="caution">
    <text evidence="2">The sequence shown here is derived from an EMBL/GenBank/DDBJ whole genome shotgun (WGS) entry which is preliminary data.</text>
</comment>
<dbReference type="AlphaFoldDB" id="M7N280"/>